<comment type="subcellular location">
    <subcellularLocation>
        <location evidence="1">Cytoplasm</location>
    </subcellularLocation>
</comment>
<keyword evidence="3" id="KW-0597">Phosphoprotein</keyword>
<dbReference type="GO" id="GO:0003746">
    <property type="term" value="F:translation elongation factor activity"/>
    <property type="evidence" value="ECO:0007669"/>
    <property type="project" value="UniProtKB-KW"/>
</dbReference>
<evidence type="ECO:0000256" key="4">
    <source>
        <dbReference type="ARBA" id="ARBA00022768"/>
    </source>
</evidence>
<dbReference type="GO" id="GO:0005737">
    <property type="term" value="C:cytoplasm"/>
    <property type="evidence" value="ECO:0007669"/>
    <property type="project" value="UniProtKB-SubCell"/>
</dbReference>
<dbReference type="AlphaFoldDB" id="A0A8D2I3B6"/>
<keyword evidence="10" id="KW-1185">Reference proteome</keyword>
<organism evidence="9 10">
    <name type="scientific">Urocitellus parryii</name>
    <name type="common">Arctic ground squirrel</name>
    <name type="synonym">Spermophilus parryii</name>
    <dbReference type="NCBI Taxonomy" id="9999"/>
    <lineage>
        <taxon>Eukaryota</taxon>
        <taxon>Metazoa</taxon>
        <taxon>Chordata</taxon>
        <taxon>Craniata</taxon>
        <taxon>Vertebrata</taxon>
        <taxon>Euteleostomi</taxon>
        <taxon>Mammalia</taxon>
        <taxon>Eutheria</taxon>
        <taxon>Euarchontoglires</taxon>
        <taxon>Glires</taxon>
        <taxon>Rodentia</taxon>
        <taxon>Sciuromorpha</taxon>
        <taxon>Sciuridae</taxon>
        <taxon>Xerinae</taxon>
        <taxon>Marmotini</taxon>
        <taxon>Urocitellus</taxon>
    </lineage>
</organism>
<keyword evidence="7" id="KW-1133">Transmembrane helix</keyword>
<dbReference type="Ensembl" id="ENSUPAT00010024594.1">
    <property type="protein sequence ID" value="ENSUPAP00010021593.1"/>
    <property type="gene ID" value="ENSUPAG00010017179.1"/>
</dbReference>
<evidence type="ECO:0000313" key="10">
    <source>
        <dbReference type="Proteomes" id="UP000694417"/>
    </source>
</evidence>
<dbReference type="Pfam" id="PF08938">
    <property type="entry name" value="HBS1_N"/>
    <property type="match status" value="1"/>
</dbReference>
<evidence type="ECO:0000256" key="2">
    <source>
        <dbReference type="ARBA" id="ARBA00022490"/>
    </source>
</evidence>
<evidence type="ECO:0000256" key="3">
    <source>
        <dbReference type="ARBA" id="ARBA00022553"/>
    </source>
</evidence>
<dbReference type="GeneTree" id="ENSGT01080000257748"/>
<dbReference type="InterPro" id="IPR037189">
    <property type="entry name" value="HBS1-like_N_sf"/>
</dbReference>
<keyword evidence="5" id="KW-0378">Hydrolase</keyword>
<keyword evidence="7" id="KW-0472">Membrane</keyword>
<keyword evidence="7" id="KW-0812">Transmembrane</keyword>
<dbReference type="GO" id="GO:0016787">
    <property type="term" value="F:hydrolase activity"/>
    <property type="evidence" value="ECO:0007669"/>
    <property type="project" value="UniProtKB-KW"/>
</dbReference>
<evidence type="ECO:0000256" key="7">
    <source>
        <dbReference type="SAM" id="Phobius"/>
    </source>
</evidence>
<dbReference type="InterPro" id="IPR015033">
    <property type="entry name" value="HBS1-like_N"/>
</dbReference>
<feature type="transmembrane region" description="Helical" evidence="7">
    <location>
        <begin position="121"/>
        <end position="140"/>
    </location>
</feature>
<protein>
    <recommendedName>
        <fullName evidence="8">HBS1-like protein N-terminal domain-containing protein</fullName>
    </recommendedName>
</protein>
<evidence type="ECO:0000256" key="5">
    <source>
        <dbReference type="ARBA" id="ARBA00022801"/>
    </source>
</evidence>
<evidence type="ECO:0000259" key="8">
    <source>
        <dbReference type="Pfam" id="PF08938"/>
    </source>
</evidence>
<evidence type="ECO:0000256" key="6">
    <source>
        <dbReference type="ARBA" id="ARBA00022917"/>
    </source>
</evidence>
<dbReference type="Gene3D" id="1.10.8.10">
    <property type="entry name" value="DNA helicase RuvA subunit, C-terminal domain"/>
    <property type="match status" value="1"/>
</dbReference>
<reference evidence="9" key="1">
    <citation type="submission" date="2025-08" db="UniProtKB">
        <authorList>
            <consortium name="Ensembl"/>
        </authorList>
    </citation>
    <scope>IDENTIFICATION</scope>
</reference>
<keyword evidence="4" id="KW-0251">Elongation factor</keyword>
<evidence type="ECO:0000256" key="1">
    <source>
        <dbReference type="ARBA" id="ARBA00004496"/>
    </source>
</evidence>
<reference evidence="9" key="2">
    <citation type="submission" date="2025-09" db="UniProtKB">
        <authorList>
            <consortium name="Ensembl"/>
        </authorList>
    </citation>
    <scope>IDENTIFICATION</scope>
</reference>
<sequence length="147" mass="16888">PAWHQNIRGYNYDEDFEDDDRYGYSLHSCLDRMREVLGNAVLDEVLIEAILKNKFDVQKALSMVLEQDNMQNLKGKSERAISTGKTVKSQYVKGWRYEFSICCISSEIMLMSMRNMTHKGIGPMPWALLIHLVSIIYYLINSGSLSG</sequence>
<feature type="domain" description="HBS1-like protein N-terminal" evidence="8">
    <location>
        <begin position="24"/>
        <end position="73"/>
    </location>
</feature>
<dbReference type="Proteomes" id="UP000694417">
    <property type="component" value="Unplaced"/>
</dbReference>
<dbReference type="FunFam" id="1.10.8.10:FF:000039">
    <property type="entry name" value="HBS1-like translational GTPase"/>
    <property type="match status" value="1"/>
</dbReference>
<evidence type="ECO:0000313" key="9">
    <source>
        <dbReference type="Ensembl" id="ENSUPAP00010021593.1"/>
    </source>
</evidence>
<keyword evidence="2" id="KW-0963">Cytoplasm</keyword>
<dbReference type="SUPFAM" id="SSF109732">
    <property type="entry name" value="HBS1-like domain"/>
    <property type="match status" value="1"/>
</dbReference>
<proteinExistence type="predicted"/>
<keyword evidence="6" id="KW-0648">Protein biosynthesis</keyword>
<name>A0A8D2I3B6_UROPR</name>
<accession>A0A8D2I3B6</accession>